<dbReference type="AlphaFoldDB" id="A0A182SG91"/>
<evidence type="ECO:0000313" key="3">
    <source>
        <dbReference type="Proteomes" id="UP000075901"/>
    </source>
</evidence>
<reference evidence="3" key="1">
    <citation type="submission" date="2013-09" db="EMBL/GenBank/DDBJ databases">
        <title>The Genome Sequence of Anopheles maculatus species B.</title>
        <authorList>
            <consortium name="The Broad Institute Genomics Platform"/>
            <person name="Neafsey D.E."/>
            <person name="Besansky N."/>
            <person name="Howell P."/>
            <person name="Walton C."/>
            <person name="Young S.K."/>
            <person name="Zeng Q."/>
            <person name="Gargeya S."/>
            <person name="Fitzgerald M."/>
            <person name="Haas B."/>
            <person name="Abouelleil A."/>
            <person name="Allen A.W."/>
            <person name="Alvarado L."/>
            <person name="Arachchi H.M."/>
            <person name="Berlin A.M."/>
            <person name="Chapman S.B."/>
            <person name="Gainer-Dewar J."/>
            <person name="Goldberg J."/>
            <person name="Griggs A."/>
            <person name="Gujja S."/>
            <person name="Hansen M."/>
            <person name="Howarth C."/>
            <person name="Imamovic A."/>
            <person name="Ireland A."/>
            <person name="Larimer J."/>
            <person name="McCowan C."/>
            <person name="Murphy C."/>
            <person name="Pearson M."/>
            <person name="Poon T.W."/>
            <person name="Priest M."/>
            <person name="Roberts A."/>
            <person name="Saif S."/>
            <person name="Shea T."/>
            <person name="Sisk P."/>
            <person name="Sykes S."/>
            <person name="Wortman J."/>
            <person name="Nusbaum C."/>
            <person name="Birren B."/>
        </authorList>
    </citation>
    <scope>NUCLEOTIDE SEQUENCE [LARGE SCALE GENOMIC DNA]</scope>
    <source>
        <strain evidence="3">maculatus3</strain>
    </source>
</reference>
<reference evidence="2" key="2">
    <citation type="submission" date="2020-05" db="UniProtKB">
        <authorList>
            <consortium name="EnsemblMetazoa"/>
        </authorList>
    </citation>
    <scope>IDENTIFICATION</scope>
    <source>
        <strain evidence="2">maculatus3</strain>
    </source>
</reference>
<accession>A0A182SG91</accession>
<keyword evidence="3" id="KW-1185">Reference proteome</keyword>
<feature type="domain" description="F5/8 type C" evidence="1">
    <location>
        <begin position="57"/>
        <end position="119"/>
    </location>
</feature>
<dbReference type="EnsemblMetazoa" id="AMAM006172-RA">
    <property type="protein sequence ID" value="AMAM006172-PA"/>
    <property type="gene ID" value="AMAM006172"/>
</dbReference>
<dbReference type="InterPro" id="IPR000421">
    <property type="entry name" value="FA58C"/>
</dbReference>
<organism evidence="2 3">
    <name type="scientific">Anopheles maculatus</name>
    <dbReference type="NCBI Taxonomy" id="74869"/>
    <lineage>
        <taxon>Eukaryota</taxon>
        <taxon>Metazoa</taxon>
        <taxon>Ecdysozoa</taxon>
        <taxon>Arthropoda</taxon>
        <taxon>Hexapoda</taxon>
        <taxon>Insecta</taxon>
        <taxon>Pterygota</taxon>
        <taxon>Neoptera</taxon>
        <taxon>Endopterygota</taxon>
        <taxon>Diptera</taxon>
        <taxon>Nematocera</taxon>
        <taxon>Culicoidea</taxon>
        <taxon>Culicidae</taxon>
        <taxon>Anophelinae</taxon>
        <taxon>Anopheles</taxon>
        <taxon>Anopheles maculatus group</taxon>
    </lineage>
</organism>
<feature type="domain" description="F5/8 type C" evidence="1">
    <location>
        <begin position="1"/>
        <end position="41"/>
    </location>
</feature>
<protein>
    <recommendedName>
        <fullName evidence="1">F5/8 type C domain-containing protein</fullName>
    </recommendedName>
</protein>
<proteinExistence type="predicted"/>
<dbReference type="Pfam" id="PF00754">
    <property type="entry name" value="F5_F8_type_C"/>
    <property type="match status" value="2"/>
</dbReference>
<dbReference type="PANTHER" id="PTHR24543:SF291">
    <property type="entry name" value="SMOKE ALARM, ISOFORM D"/>
    <property type="match status" value="1"/>
</dbReference>
<dbReference type="PANTHER" id="PTHR24543">
    <property type="entry name" value="MULTICOPPER OXIDASE-RELATED"/>
    <property type="match status" value="1"/>
</dbReference>
<dbReference type="InterPro" id="IPR008979">
    <property type="entry name" value="Galactose-bd-like_sf"/>
</dbReference>
<evidence type="ECO:0000313" key="2">
    <source>
        <dbReference type="EnsemblMetazoa" id="AMAM006172-PA"/>
    </source>
</evidence>
<dbReference type="Gene3D" id="2.60.120.260">
    <property type="entry name" value="Galactose-binding domain-like"/>
    <property type="match status" value="2"/>
</dbReference>
<name>A0A182SG91_9DIPT</name>
<dbReference type="Proteomes" id="UP000075901">
    <property type="component" value="Unassembled WGS sequence"/>
</dbReference>
<dbReference type="SUPFAM" id="SSF49785">
    <property type="entry name" value="Galactose-binding domain-like"/>
    <property type="match status" value="2"/>
</dbReference>
<dbReference type="PROSITE" id="PS50022">
    <property type="entry name" value="FA58C_3"/>
    <property type="match status" value="2"/>
</dbReference>
<dbReference type="VEuPathDB" id="VectorBase:AMAM006172"/>
<evidence type="ECO:0000259" key="1">
    <source>
        <dbReference type="PROSITE" id="PS50022"/>
    </source>
</evidence>
<sequence>MGDVRNITRIETQGRPHSNEYLTEYSISYGFNGLDYIDYREPGGNTKVKPAAIQGRSAWTPIENTYFHFLTIDMGERKMVRKVATAGRATTSECVTEYIVQYSDDGELWKSVTDSNGEE</sequence>